<dbReference type="AlphaFoldDB" id="A0A4Q1KJ44"/>
<dbReference type="InterPro" id="IPR034122">
    <property type="entry name" value="Retropepsin-like_bacterial"/>
</dbReference>
<dbReference type="InterPro" id="IPR021109">
    <property type="entry name" value="Peptidase_aspartic_dom_sf"/>
</dbReference>
<evidence type="ECO:0000313" key="2">
    <source>
        <dbReference type="Proteomes" id="UP000289734"/>
    </source>
</evidence>
<keyword evidence="2" id="KW-1185">Reference proteome</keyword>
<comment type="caution">
    <text evidence="1">The sequence shown here is derived from an EMBL/GenBank/DDBJ whole genome shotgun (WGS) entry which is preliminary data.</text>
</comment>
<dbReference type="CDD" id="cd05483">
    <property type="entry name" value="retropepsin_like_bacteria"/>
    <property type="match status" value="1"/>
</dbReference>
<reference evidence="2" key="1">
    <citation type="submission" date="2019-01" db="EMBL/GenBank/DDBJ databases">
        <title>Cytophagaceae bacterium strain CAR-16.</title>
        <authorList>
            <person name="Chen W.-M."/>
        </authorList>
    </citation>
    <scope>NUCLEOTIDE SEQUENCE [LARGE SCALE GENOMIC DNA]</scope>
    <source>
        <strain evidence="2">ICH-30</strain>
    </source>
</reference>
<name>A0A4Q1KJ44_9FLAO</name>
<accession>A0A4Q1KJ44</accession>
<sequence length="315" mass="35846">MNVYEMHVMKKIFTTLLVFIISIQSFPQKIIEMIQIGGVYQIPCKVNGIPMNFIFDTGATDVTISITEANFLLKQGLLTKDDFIGNSSYILANGDIVEGSQIYIKSIDIDGKILQNVKASVINKNNSPLLLGQSAIKKLGKYSIHDNLLIIENEEKKGEIIENTSKKNIKEAVNYISEYLSLKTWGPIIDNKLEYNDYSRTLTYKSYTKMNNSSNTTIEIDFTFGIDDVINIKEVIFNNDEDKILIYRIFLKNKIYKTTLEKSDNNSIPIIKSELIDSVVINPLKKLTISDIQNIGIAVRDIFQNIEIETEYIKN</sequence>
<dbReference type="Proteomes" id="UP000289734">
    <property type="component" value="Unassembled WGS sequence"/>
</dbReference>
<dbReference type="OrthoDB" id="947490at2"/>
<organism evidence="1 2">
    <name type="scientific">Flavobacterium piscinae</name>
    <dbReference type="NCBI Taxonomy" id="2506424"/>
    <lineage>
        <taxon>Bacteria</taxon>
        <taxon>Pseudomonadati</taxon>
        <taxon>Bacteroidota</taxon>
        <taxon>Flavobacteriia</taxon>
        <taxon>Flavobacteriales</taxon>
        <taxon>Flavobacteriaceae</taxon>
        <taxon>Flavobacterium</taxon>
    </lineage>
</organism>
<protein>
    <recommendedName>
        <fullName evidence="3">Peptidase A2 domain-containing protein</fullName>
    </recommendedName>
</protein>
<dbReference type="Pfam" id="PF13975">
    <property type="entry name" value="gag-asp_proteas"/>
    <property type="match status" value="1"/>
</dbReference>
<dbReference type="EMBL" id="SBKQ01000014">
    <property type="protein sequence ID" value="RXR29360.1"/>
    <property type="molecule type" value="Genomic_DNA"/>
</dbReference>
<evidence type="ECO:0008006" key="3">
    <source>
        <dbReference type="Google" id="ProtNLM"/>
    </source>
</evidence>
<dbReference type="Gene3D" id="2.40.70.10">
    <property type="entry name" value="Acid Proteases"/>
    <property type="match status" value="1"/>
</dbReference>
<proteinExistence type="predicted"/>
<evidence type="ECO:0000313" key="1">
    <source>
        <dbReference type="EMBL" id="RXR29360.1"/>
    </source>
</evidence>
<gene>
    <name evidence="1" type="ORF">EQG68_12810</name>
</gene>
<dbReference type="SUPFAM" id="SSF50630">
    <property type="entry name" value="Acid proteases"/>
    <property type="match status" value="1"/>
</dbReference>